<organism evidence="1 2">
    <name type="scientific">Streptomyces purpureus</name>
    <dbReference type="NCBI Taxonomy" id="1951"/>
    <lineage>
        <taxon>Bacteria</taxon>
        <taxon>Bacillati</taxon>
        <taxon>Actinomycetota</taxon>
        <taxon>Actinomycetes</taxon>
        <taxon>Kitasatosporales</taxon>
        <taxon>Streptomycetaceae</taxon>
        <taxon>Streptomyces</taxon>
    </lineage>
</organism>
<evidence type="ECO:0000313" key="1">
    <source>
        <dbReference type="EMBL" id="GGT39221.1"/>
    </source>
</evidence>
<evidence type="ECO:0000313" key="2">
    <source>
        <dbReference type="Proteomes" id="UP000619486"/>
    </source>
</evidence>
<reference evidence="1" key="2">
    <citation type="submission" date="2020-09" db="EMBL/GenBank/DDBJ databases">
        <authorList>
            <person name="Sun Q."/>
            <person name="Ohkuma M."/>
        </authorList>
    </citation>
    <scope>NUCLEOTIDE SEQUENCE</scope>
    <source>
        <strain evidence="1">JCM 3172</strain>
    </source>
</reference>
<reference evidence="1" key="1">
    <citation type="journal article" date="2014" name="Int. J. Syst. Evol. Microbiol.">
        <title>Complete genome sequence of Corynebacterium casei LMG S-19264T (=DSM 44701T), isolated from a smear-ripened cheese.</title>
        <authorList>
            <consortium name="US DOE Joint Genome Institute (JGI-PGF)"/>
            <person name="Walter F."/>
            <person name="Albersmeier A."/>
            <person name="Kalinowski J."/>
            <person name="Ruckert C."/>
        </authorList>
    </citation>
    <scope>NUCLEOTIDE SEQUENCE</scope>
    <source>
        <strain evidence="1">JCM 3172</strain>
    </source>
</reference>
<sequence length="212" mass="22964">MAGVGNVDRAAWVPDDDPERDWELASELAVAWTQRECDEQGAAGVLVLNAFGVEDHSPALRRFRARHSCTTPRADRSRVGRGIGSVLAYVPTEKTLDFAMSLARGSSIAVVEGSQFPLRGWAQQLGAVDLTRPDDEPAQIPPRLAEAIDRLDFYGNNGFGDRFGKQQAQNILRNLRDVGALDGDIILGAMAARGASDRAVRNLAKLIDAIAR</sequence>
<gene>
    <name evidence="1" type="ORF">GCM10014713_36100</name>
</gene>
<proteinExistence type="predicted"/>
<protein>
    <submittedName>
        <fullName evidence="1">Uncharacterized protein</fullName>
    </submittedName>
</protein>
<keyword evidence="2" id="KW-1185">Reference proteome</keyword>
<dbReference type="Proteomes" id="UP000619486">
    <property type="component" value="Unassembled WGS sequence"/>
</dbReference>
<name>A0A918H4Y4_9ACTN</name>
<dbReference type="AlphaFoldDB" id="A0A918H4Y4"/>
<accession>A0A918H4Y4</accession>
<comment type="caution">
    <text evidence="1">The sequence shown here is derived from an EMBL/GenBank/DDBJ whole genome shotgun (WGS) entry which is preliminary data.</text>
</comment>
<dbReference type="EMBL" id="BMQQ01000013">
    <property type="protein sequence ID" value="GGT39221.1"/>
    <property type="molecule type" value="Genomic_DNA"/>
</dbReference>